<gene>
    <name evidence="7" type="ORF">DI556_12540</name>
</gene>
<sequence>MTEFRTRALSLGKKLLWPAIGCLALVISVWLLWHEIRGISLEDLGESLAAIGPGQWFLSLLATLGAYAALSAYDHLALAHLRRHVSWPFVSAVSATTYAISHSLGASALTGAVVRYRAYSSKGLSGTEVGLLVTFCSITFVLGTVLLMGLVLVFSADLDARFAGLLPLEASRVLGGILIGLVVLYVIGSALKLRPLRIGKVSVEYPSLSIALRQVAVAPIEIIFAAAIIYFALPAESNPGFVVVLAVFLASFSAALISHAPGGLGVLELIFVTALPEVRPEDVLAALVVFRVLYLIIPFLIALALVFAFERTQFLKERALGH</sequence>
<protein>
    <submittedName>
        <fullName evidence="7">Uncharacterized protein</fullName>
    </submittedName>
</protein>
<feature type="transmembrane region" description="Helical" evidence="6">
    <location>
        <begin position="211"/>
        <end position="233"/>
    </location>
</feature>
<feature type="transmembrane region" description="Helical" evidence="6">
    <location>
        <begin position="129"/>
        <end position="153"/>
    </location>
</feature>
<dbReference type="GO" id="GO:0005886">
    <property type="term" value="C:plasma membrane"/>
    <property type="evidence" value="ECO:0007669"/>
    <property type="project" value="UniProtKB-SubCell"/>
</dbReference>
<proteinExistence type="predicted"/>
<name>A0A2W5N9V0_RHOSU</name>
<evidence type="ECO:0000256" key="5">
    <source>
        <dbReference type="ARBA" id="ARBA00023136"/>
    </source>
</evidence>
<evidence type="ECO:0000313" key="8">
    <source>
        <dbReference type="Proteomes" id="UP000249185"/>
    </source>
</evidence>
<feature type="transmembrane region" description="Helical" evidence="6">
    <location>
        <begin position="284"/>
        <end position="309"/>
    </location>
</feature>
<evidence type="ECO:0000256" key="3">
    <source>
        <dbReference type="ARBA" id="ARBA00022692"/>
    </source>
</evidence>
<keyword evidence="4 6" id="KW-1133">Transmembrane helix</keyword>
<organism evidence="7 8">
    <name type="scientific">Rhodovulum sulfidophilum</name>
    <name type="common">Rhodobacter sulfidophilus</name>
    <dbReference type="NCBI Taxonomy" id="35806"/>
    <lineage>
        <taxon>Bacteria</taxon>
        <taxon>Pseudomonadati</taxon>
        <taxon>Pseudomonadota</taxon>
        <taxon>Alphaproteobacteria</taxon>
        <taxon>Rhodobacterales</taxon>
        <taxon>Paracoccaceae</taxon>
        <taxon>Rhodovulum</taxon>
    </lineage>
</organism>
<dbReference type="EMBL" id="QFPW01000009">
    <property type="protein sequence ID" value="PZQ49059.1"/>
    <property type="molecule type" value="Genomic_DNA"/>
</dbReference>
<feature type="transmembrane region" description="Helical" evidence="6">
    <location>
        <begin position="173"/>
        <end position="191"/>
    </location>
</feature>
<feature type="transmembrane region" description="Helical" evidence="6">
    <location>
        <begin position="15"/>
        <end position="33"/>
    </location>
</feature>
<evidence type="ECO:0000256" key="4">
    <source>
        <dbReference type="ARBA" id="ARBA00022989"/>
    </source>
</evidence>
<keyword evidence="5 6" id="KW-0472">Membrane</keyword>
<feature type="transmembrane region" description="Helical" evidence="6">
    <location>
        <begin position="240"/>
        <end position="264"/>
    </location>
</feature>
<accession>A0A2W5N9V0</accession>
<evidence type="ECO:0000313" key="7">
    <source>
        <dbReference type="EMBL" id="PZQ49059.1"/>
    </source>
</evidence>
<keyword evidence="2" id="KW-1003">Cell membrane</keyword>
<dbReference type="AlphaFoldDB" id="A0A2W5N9V0"/>
<keyword evidence="3 6" id="KW-0812">Transmembrane</keyword>
<dbReference type="Proteomes" id="UP000249185">
    <property type="component" value="Unassembled WGS sequence"/>
</dbReference>
<reference evidence="7 8" key="1">
    <citation type="submission" date="2017-08" db="EMBL/GenBank/DDBJ databases">
        <title>Infants hospitalized years apart are colonized by the same room-sourced microbial strains.</title>
        <authorList>
            <person name="Brooks B."/>
            <person name="Olm M.R."/>
            <person name="Firek B.A."/>
            <person name="Baker R."/>
            <person name="Thomas B.C."/>
            <person name="Morowitz M.J."/>
            <person name="Banfield J.F."/>
        </authorList>
    </citation>
    <scope>NUCLEOTIDE SEQUENCE [LARGE SCALE GENOMIC DNA]</scope>
    <source>
        <strain evidence="7">S2_005_002_R2_34</strain>
    </source>
</reference>
<dbReference type="InterPro" id="IPR022791">
    <property type="entry name" value="L-PG_synthase/AglD"/>
</dbReference>
<comment type="subcellular location">
    <subcellularLocation>
        <location evidence="1">Cell membrane</location>
        <topology evidence="1">Multi-pass membrane protein</topology>
    </subcellularLocation>
</comment>
<evidence type="ECO:0000256" key="1">
    <source>
        <dbReference type="ARBA" id="ARBA00004651"/>
    </source>
</evidence>
<evidence type="ECO:0000256" key="6">
    <source>
        <dbReference type="SAM" id="Phobius"/>
    </source>
</evidence>
<comment type="caution">
    <text evidence="7">The sequence shown here is derived from an EMBL/GenBank/DDBJ whole genome shotgun (WGS) entry which is preliminary data.</text>
</comment>
<dbReference type="Pfam" id="PF03706">
    <property type="entry name" value="LPG_synthase_TM"/>
    <property type="match status" value="1"/>
</dbReference>
<feature type="transmembrane region" description="Helical" evidence="6">
    <location>
        <begin position="53"/>
        <end position="73"/>
    </location>
</feature>
<evidence type="ECO:0000256" key="2">
    <source>
        <dbReference type="ARBA" id="ARBA00022475"/>
    </source>
</evidence>